<dbReference type="EMBL" id="CP001685">
    <property type="protein sequence ID" value="ACV38681.1"/>
    <property type="molecule type" value="Genomic_DNA"/>
</dbReference>
<feature type="chain" id="PRO_5002980833" evidence="1">
    <location>
        <begin position="25"/>
        <end position="186"/>
    </location>
</feature>
<keyword evidence="1" id="KW-0732">Signal</keyword>
<keyword evidence="3" id="KW-1185">Reference proteome</keyword>
<evidence type="ECO:0000313" key="3">
    <source>
        <dbReference type="Proteomes" id="UP000001910"/>
    </source>
</evidence>
<gene>
    <name evidence="2" type="ordered locus">Lebu_0773</name>
</gene>
<organism evidence="2 3">
    <name type="scientific">Leptotrichia buccalis (strain ATCC 14201 / DSM 1135 / JCM 12969 / NCTC 10249 / C-1013-b)</name>
    <dbReference type="NCBI Taxonomy" id="523794"/>
    <lineage>
        <taxon>Bacteria</taxon>
        <taxon>Fusobacteriati</taxon>
        <taxon>Fusobacteriota</taxon>
        <taxon>Fusobacteriia</taxon>
        <taxon>Fusobacteriales</taxon>
        <taxon>Leptotrichiaceae</taxon>
        <taxon>Leptotrichia</taxon>
    </lineage>
</organism>
<name>C7N950_LEPBD</name>
<dbReference type="KEGG" id="lba:Lebu_0773"/>
<dbReference type="AlphaFoldDB" id="C7N950"/>
<sequence length="186" mass="22091">MKKMMLKFTLTVLCFFTFNVAVTAAIKENPLIQEIIREKENTDKEKLTVKTETRRIDGGAEEINYYYNGNELKKIVNINDYNNVVIADATNEIEYYIKNGKVYFIYDKFTVIEYGEPIIDDKTGEEEYPVIDESIREKKYYLDFKGKLIRYVDEDGKIHENDSKMKEDYENFKINMSDKLKKYLKN</sequence>
<evidence type="ECO:0000313" key="2">
    <source>
        <dbReference type="EMBL" id="ACV38681.1"/>
    </source>
</evidence>
<proteinExistence type="predicted"/>
<dbReference type="HOGENOM" id="CLU_1452769_0_0_0"/>
<dbReference type="RefSeq" id="WP_015769029.1">
    <property type="nucleotide sequence ID" value="NC_013192.1"/>
</dbReference>
<feature type="signal peptide" evidence="1">
    <location>
        <begin position="1"/>
        <end position="24"/>
    </location>
</feature>
<evidence type="ECO:0000256" key="1">
    <source>
        <dbReference type="SAM" id="SignalP"/>
    </source>
</evidence>
<reference evidence="2 3" key="1">
    <citation type="journal article" date="2009" name="Stand. Genomic Sci.">
        <title>Complete genome sequence of Leptotrichia buccalis type strain (C-1013-b).</title>
        <authorList>
            <person name="Ivanova N."/>
            <person name="Gronow S."/>
            <person name="Lapidus A."/>
            <person name="Copeland A."/>
            <person name="Glavina Del Rio T."/>
            <person name="Nolan M."/>
            <person name="Lucas S."/>
            <person name="Chen F."/>
            <person name="Tice H."/>
            <person name="Cheng J.F."/>
            <person name="Saunders E."/>
            <person name="Bruce D."/>
            <person name="Goodwin L."/>
            <person name="Brettin T."/>
            <person name="Detter J.C."/>
            <person name="Han C."/>
            <person name="Pitluck S."/>
            <person name="Mikhailova N."/>
            <person name="Pati A."/>
            <person name="Mavrommatis K."/>
            <person name="Chen A."/>
            <person name="Palaniappan K."/>
            <person name="Land M."/>
            <person name="Hauser L."/>
            <person name="Chang Y.J."/>
            <person name="Jeffries C.D."/>
            <person name="Chain P."/>
            <person name="Rohde C."/>
            <person name="Goker M."/>
            <person name="Bristow J."/>
            <person name="Eisen J.A."/>
            <person name="Markowitz V."/>
            <person name="Hugenholtz P."/>
            <person name="Kyrpides N.C."/>
            <person name="Klenk H.P."/>
        </authorList>
    </citation>
    <scope>NUCLEOTIDE SEQUENCE [LARGE SCALE GENOMIC DNA]</scope>
    <source>
        <strain evidence="3">ATCC 14201 / DSM 1135 / JCM 12969 / NCTC 10249 / C-1013-b</strain>
    </source>
</reference>
<dbReference type="Proteomes" id="UP000001910">
    <property type="component" value="Chromosome"/>
</dbReference>
<accession>C7N950</accession>
<protein>
    <submittedName>
        <fullName evidence="2">Uncharacterized protein</fullName>
    </submittedName>
</protein>
<dbReference type="STRING" id="523794.Lebu_0773"/>
<dbReference type="OrthoDB" id="80227at2"/>